<sequence length="528" mass="61944">MQNPTIGQSFDFNRIFIYQIIVISFKKQQQQNLHQNLIIKQPMSEVQLKKEISDLKSQVDKLKIENDHLHMKNLDLEDKVDDLQQMSKKILKDKNEEIEKIKASLMEFQLLNANLEKENFELKQQIELEEQKTLTSQYSERPQLSEIPNKMYEDYQQNKQKQKSVSFQDQKGASNANQVTNQVNQENEKNTMAKQNKPEKLDSERIEMINEELVRRNSKLMSIVEQNNEVYDTTQQILVDLNLQISGLLNEKAELLSQVADLEDVVDEQQGQLMLLISENKELIERLDLANQNSANKGNNFTNSTQATVAEFINNLQQEENNETIVWNSQSKRRSERQEQERRNGNDNLGNLCKSENFQVIYEECNDQRGSKNNKAAQDDMLIIEYQDNSQQKNVQYSPLQKTEKNNFSNDQEGLNKALSLQIQELTQKLQIVSQKLSESETSNQKSSMQTDNLIEELKKQIQVKEEEINKLQQQLKMMEEKIFFMEEEIELQKMEFDTTVDELYSQYEQKLQQLRGNHDIPMLITLN</sequence>
<feature type="compositionally biased region" description="Low complexity" evidence="2">
    <location>
        <begin position="175"/>
        <end position="185"/>
    </location>
</feature>
<dbReference type="RefSeq" id="XP_001019968.2">
    <property type="nucleotide sequence ID" value="XM_001019968.2"/>
</dbReference>
<evidence type="ECO:0000313" key="4">
    <source>
        <dbReference type="Proteomes" id="UP000009168"/>
    </source>
</evidence>
<evidence type="ECO:0000256" key="2">
    <source>
        <dbReference type="SAM" id="MobiDB-lite"/>
    </source>
</evidence>
<feature type="coiled-coil region" evidence="1">
    <location>
        <begin position="416"/>
        <end position="496"/>
    </location>
</feature>
<dbReference type="KEGG" id="tet:TTHERM_00591590"/>
<feature type="compositionally biased region" description="Basic and acidic residues" evidence="2">
    <location>
        <begin position="336"/>
        <end position="345"/>
    </location>
</feature>
<keyword evidence="4" id="KW-1185">Reference proteome</keyword>
<feature type="coiled-coil region" evidence="1">
    <location>
        <begin position="45"/>
        <end position="132"/>
    </location>
</feature>
<dbReference type="InParanoid" id="I7MFF4"/>
<dbReference type="Proteomes" id="UP000009168">
    <property type="component" value="Unassembled WGS sequence"/>
</dbReference>
<gene>
    <name evidence="3" type="ORF">TTHERM_00591590</name>
</gene>
<protein>
    <submittedName>
        <fullName evidence="3">Uncharacterized protein</fullName>
    </submittedName>
</protein>
<feature type="region of interest" description="Disordered" evidence="2">
    <location>
        <begin position="323"/>
        <end position="350"/>
    </location>
</feature>
<reference evidence="4" key="1">
    <citation type="journal article" date="2006" name="PLoS Biol.">
        <title>Macronuclear genome sequence of the ciliate Tetrahymena thermophila, a model eukaryote.</title>
        <authorList>
            <person name="Eisen J.A."/>
            <person name="Coyne R.S."/>
            <person name="Wu M."/>
            <person name="Wu D."/>
            <person name="Thiagarajan M."/>
            <person name="Wortman J.R."/>
            <person name="Badger J.H."/>
            <person name="Ren Q."/>
            <person name="Amedeo P."/>
            <person name="Jones K.M."/>
            <person name="Tallon L.J."/>
            <person name="Delcher A.L."/>
            <person name="Salzberg S.L."/>
            <person name="Silva J.C."/>
            <person name="Haas B.J."/>
            <person name="Majoros W.H."/>
            <person name="Farzad M."/>
            <person name="Carlton J.M."/>
            <person name="Smith R.K. Jr."/>
            <person name="Garg J."/>
            <person name="Pearlman R.E."/>
            <person name="Karrer K.M."/>
            <person name="Sun L."/>
            <person name="Manning G."/>
            <person name="Elde N.C."/>
            <person name="Turkewitz A.P."/>
            <person name="Asai D.J."/>
            <person name="Wilkes D.E."/>
            <person name="Wang Y."/>
            <person name="Cai H."/>
            <person name="Collins K."/>
            <person name="Stewart B.A."/>
            <person name="Lee S.R."/>
            <person name="Wilamowska K."/>
            <person name="Weinberg Z."/>
            <person name="Ruzzo W.L."/>
            <person name="Wloga D."/>
            <person name="Gaertig J."/>
            <person name="Frankel J."/>
            <person name="Tsao C.-C."/>
            <person name="Gorovsky M.A."/>
            <person name="Keeling P.J."/>
            <person name="Waller R.F."/>
            <person name="Patron N.J."/>
            <person name="Cherry J.M."/>
            <person name="Stover N.A."/>
            <person name="Krieger C.J."/>
            <person name="del Toro C."/>
            <person name="Ryder H.F."/>
            <person name="Williamson S.C."/>
            <person name="Barbeau R.A."/>
            <person name="Hamilton E.P."/>
            <person name="Orias E."/>
        </authorList>
    </citation>
    <scope>NUCLEOTIDE SEQUENCE [LARGE SCALE GENOMIC DNA]</scope>
    <source>
        <strain evidence="4">SB210</strain>
    </source>
</reference>
<dbReference type="EMBL" id="GG662637">
    <property type="protein sequence ID" value="EAR99723.2"/>
    <property type="molecule type" value="Genomic_DNA"/>
</dbReference>
<evidence type="ECO:0000313" key="3">
    <source>
        <dbReference type="EMBL" id="EAR99723.2"/>
    </source>
</evidence>
<name>I7MFF4_TETTS</name>
<dbReference type="GeneID" id="7838715"/>
<evidence type="ECO:0000256" key="1">
    <source>
        <dbReference type="SAM" id="Coils"/>
    </source>
</evidence>
<dbReference type="AlphaFoldDB" id="I7MFF4"/>
<feature type="compositionally biased region" description="Basic and acidic residues" evidence="2">
    <location>
        <begin position="186"/>
        <end position="200"/>
    </location>
</feature>
<organism evidence="3 4">
    <name type="scientific">Tetrahymena thermophila (strain SB210)</name>
    <dbReference type="NCBI Taxonomy" id="312017"/>
    <lineage>
        <taxon>Eukaryota</taxon>
        <taxon>Sar</taxon>
        <taxon>Alveolata</taxon>
        <taxon>Ciliophora</taxon>
        <taxon>Intramacronucleata</taxon>
        <taxon>Oligohymenophorea</taxon>
        <taxon>Hymenostomatida</taxon>
        <taxon>Tetrahymenina</taxon>
        <taxon>Tetrahymenidae</taxon>
        <taxon>Tetrahymena</taxon>
    </lineage>
</organism>
<accession>I7MFF4</accession>
<feature type="coiled-coil region" evidence="1">
    <location>
        <begin position="238"/>
        <end position="293"/>
    </location>
</feature>
<keyword evidence="1" id="KW-0175">Coiled coil</keyword>
<feature type="compositionally biased region" description="Polar residues" evidence="2">
    <location>
        <begin position="155"/>
        <end position="174"/>
    </location>
</feature>
<feature type="region of interest" description="Disordered" evidence="2">
    <location>
        <begin position="155"/>
        <end position="200"/>
    </location>
</feature>
<proteinExistence type="predicted"/>